<protein>
    <submittedName>
        <fullName evidence="4">ABC transporter substrate-binding protein</fullName>
    </submittedName>
</protein>
<dbReference type="Proteomes" id="UP000468531">
    <property type="component" value="Unassembled WGS sequence"/>
</dbReference>
<dbReference type="SMART" id="SM00062">
    <property type="entry name" value="PBPb"/>
    <property type="match status" value="1"/>
</dbReference>
<gene>
    <name evidence="4" type="ORF">FNJ47_44005</name>
</gene>
<dbReference type="PANTHER" id="PTHR35936:SF17">
    <property type="entry name" value="ARGININE-BINDING EXTRACELLULAR PROTEIN ARTP"/>
    <property type="match status" value="1"/>
</dbReference>
<evidence type="ECO:0000313" key="4">
    <source>
        <dbReference type="EMBL" id="NEV02481.1"/>
    </source>
</evidence>
<name>A0A6P1BXP7_9BRAD</name>
<dbReference type="SUPFAM" id="SSF53850">
    <property type="entry name" value="Periplasmic binding protein-like II"/>
    <property type="match status" value="1"/>
</dbReference>
<reference evidence="4 5" key="1">
    <citation type="journal article" date="2020" name="Arch. Microbiol.">
        <title>Bradyrhizobium uaiense sp. nov., a new highly efficient cowpea symbiont.</title>
        <authorList>
            <person name="Cabral Michel D."/>
            <person name="Azarias Guimaraes A."/>
            <person name="Martins da Costa E."/>
            <person name="Soares de Carvalho T."/>
            <person name="Balsanelli E."/>
            <person name="Willems A."/>
            <person name="Maltempi de Souza E."/>
            <person name="de Souza Moreira F.M."/>
        </authorList>
    </citation>
    <scope>NUCLEOTIDE SEQUENCE [LARGE SCALE GENOMIC DNA]</scope>
    <source>
        <strain evidence="4 5">UFLA 03-164</strain>
    </source>
</reference>
<evidence type="ECO:0000256" key="1">
    <source>
        <dbReference type="ARBA" id="ARBA00022729"/>
    </source>
</evidence>
<evidence type="ECO:0000259" key="3">
    <source>
        <dbReference type="SMART" id="SM00062"/>
    </source>
</evidence>
<dbReference type="RefSeq" id="WP_163162645.1">
    <property type="nucleotide sequence ID" value="NZ_VKHP01000362.1"/>
</dbReference>
<comment type="caution">
    <text evidence="4">The sequence shown here is derived from an EMBL/GenBank/DDBJ whole genome shotgun (WGS) entry which is preliminary data.</text>
</comment>
<evidence type="ECO:0000256" key="2">
    <source>
        <dbReference type="SAM" id="SignalP"/>
    </source>
</evidence>
<dbReference type="Pfam" id="PF00497">
    <property type="entry name" value="SBP_bac_3"/>
    <property type="match status" value="1"/>
</dbReference>
<dbReference type="CDD" id="cd01004">
    <property type="entry name" value="PBP2_MidA_like"/>
    <property type="match status" value="1"/>
</dbReference>
<feature type="signal peptide" evidence="2">
    <location>
        <begin position="1"/>
        <end position="27"/>
    </location>
</feature>
<dbReference type="InterPro" id="IPR001638">
    <property type="entry name" value="Solute-binding_3/MltF_N"/>
</dbReference>
<dbReference type="PANTHER" id="PTHR35936">
    <property type="entry name" value="MEMBRANE-BOUND LYTIC MUREIN TRANSGLYCOSYLASE F"/>
    <property type="match status" value="1"/>
</dbReference>
<organism evidence="4 5">
    <name type="scientific">Bradyrhizobium uaiense</name>
    <dbReference type="NCBI Taxonomy" id="2594946"/>
    <lineage>
        <taxon>Bacteria</taxon>
        <taxon>Pseudomonadati</taxon>
        <taxon>Pseudomonadota</taxon>
        <taxon>Alphaproteobacteria</taxon>
        <taxon>Hyphomicrobiales</taxon>
        <taxon>Nitrobacteraceae</taxon>
        <taxon>Bradyrhizobium</taxon>
    </lineage>
</organism>
<keyword evidence="5" id="KW-1185">Reference proteome</keyword>
<dbReference type="Gene3D" id="3.40.190.10">
    <property type="entry name" value="Periplasmic binding protein-like II"/>
    <property type="match status" value="2"/>
</dbReference>
<dbReference type="EMBL" id="VKHP01000362">
    <property type="protein sequence ID" value="NEV02481.1"/>
    <property type="molecule type" value="Genomic_DNA"/>
</dbReference>
<keyword evidence="1 2" id="KW-0732">Signal</keyword>
<feature type="chain" id="PRO_5026933458" evidence="2">
    <location>
        <begin position="28"/>
        <end position="279"/>
    </location>
</feature>
<proteinExistence type="predicted"/>
<accession>A0A6P1BXP7</accession>
<sequence>MRSRTGLRFTMSVLAVAFGLVAGAAYAQGTKKVINALTITSYPPFSFKDPASNKLTGFDIDAFNAMAAKMGAEVNWVETSFDQLISFSALKTKRVDINGSSMGDAAERRASVNFLDHVYEGQVFYTLRANAERFPNVDAVCGKRVAVTRSSGVMNDAVMNWSEENCVKAGKPAVIVMGSENSAQSQQMLNQGRVDASLSGAGSLAYQNTIESNRYAILGKPVIKVMYGMGFRKDDLQFGEALKKALAALIADGTYVQLLRKWHLTDDASIERPMINGQP</sequence>
<dbReference type="AlphaFoldDB" id="A0A6P1BXP7"/>
<evidence type="ECO:0000313" key="5">
    <source>
        <dbReference type="Proteomes" id="UP000468531"/>
    </source>
</evidence>
<feature type="domain" description="Solute-binding protein family 3/N-terminal" evidence="3">
    <location>
        <begin position="33"/>
        <end position="266"/>
    </location>
</feature>